<sequence>MGSSIRIEIDNTDAVIRASRDQIKKALEECGLTAERYAKEKCPVDTGNLRNSITHQMDGDNKVLIGSNVEYAPYVELGTGKYADGGRKTSWVYEDSKGNWHMTNGQKAQPYLKPALANHTDEYAKIIRKNLEG</sequence>
<evidence type="ECO:0000313" key="1">
    <source>
        <dbReference type="EMBL" id="DAD72563.1"/>
    </source>
</evidence>
<reference evidence="1" key="1">
    <citation type="journal article" date="2021" name="Proc. Natl. Acad. Sci. U.S.A.">
        <title>A Catalog of Tens of Thousands of Viruses from Human Metagenomes Reveals Hidden Associations with Chronic Diseases.</title>
        <authorList>
            <person name="Tisza M.J."/>
            <person name="Buck C.B."/>
        </authorList>
    </citation>
    <scope>NUCLEOTIDE SEQUENCE</scope>
    <source>
        <strain evidence="1">Ctmii12</strain>
    </source>
</reference>
<proteinExistence type="predicted"/>
<dbReference type="NCBIfam" id="TIGR01725">
    <property type="entry name" value="phge_HK97_gp10"/>
    <property type="match status" value="1"/>
</dbReference>
<protein>
    <submittedName>
        <fullName evidence="1">Putative tail component</fullName>
    </submittedName>
</protein>
<dbReference type="Pfam" id="PF04883">
    <property type="entry name" value="HK97-gp10_like"/>
    <property type="match status" value="1"/>
</dbReference>
<name>A0A8S5LRU6_9CAUD</name>
<organism evidence="1">
    <name type="scientific">Myoviridae sp. ctmii12</name>
    <dbReference type="NCBI Taxonomy" id="2827614"/>
    <lineage>
        <taxon>Viruses</taxon>
        <taxon>Duplodnaviria</taxon>
        <taxon>Heunggongvirae</taxon>
        <taxon>Uroviricota</taxon>
        <taxon>Caudoviricetes</taxon>
    </lineage>
</organism>
<dbReference type="InterPro" id="IPR010064">
    <property type="entry name" value="HK97-gp10_tail"/>
</dbReference>
<accession>A0A8S5LRU6</accession>
<dbReference type="EMBL" id="BK015901">
    <property type="protein sequence ID" value="DAD72563.1"/>
    <property type="molecule type" value="Genomic_DNA"/>
</dbReference>